<evidence type="ECO:0000256" key="1">
    <source>
        <dbReference type="ARBA" id="ARBA00010641"/>
    </source>
</evidence>
<reference evidence="7 8" key="1">
    <citation type="submission" date="2019-01" db="EMBL/GenBank/DDBJ databases">
        <authorList>
            <person name="Zhang S."/>
        </authorList>
    </citation>
    <scope>NUCLEOTIDE SEQUENCE [LARGE SCALE GENOMIC DNA]</scope>
    <source>
        <strain evidence="7 8">1626</strain>
    </source>
</reference>
<dbReference type="Gene3D" id="1.10.10.10">
    <property type="entry name" value="Winged helix-like DNA-binding domain superfamily/Winged helix DNA-binding domain"/>
    <property type="match status" value="1"/>
</dbReference>
<dbReference type="EMBL" id="SPUH01000001">
    <property type="protein sequence ID" value="TKS53485.1"/>
    <property type="molecule type" value="Genomic_DNA"/>
</dbReference>
<name>A0A4Z1R4L7_9GAMM</name>
<evidence type="ECO:0000256" key="4">
    <source>
        <dbReference type="ARBA" id="ARBA00023163"/>
    </source>
</evidence>
<sequence length="180" mass="20848">MEIASPVGTDADGFEVLLARHRGIVLKVAASYAWHREDRAELAQEIHLQLWRAWPGYDRRRSFPTWMYRIALNVAIDHARRQGGQRDRTEPFDDRLHDVAAPGPDPALQEQLRLLQDFIRTRAPFERALLLLHLEERSTREIAEVLGIGESNVTTRISRLKQRLRDHARIHCPEADHGTR</sequence>
<evidence type="ECO:0000313" key="8">
    <source>
        <dbReference type="Proteomes" id="UP000298681"/>
    </source>
</evidence>
<dbReference type="Pfam" id="PF04542">
    <property type="entry name" value="Sigma70_r2"/>
    <property type="match status" value="1"/>
</dbReference>
<proteinExistence type="inferred from homology"/>
<evidence type="ECO:0000259" key="5">
    <source>
        <dbReference type="Pfam" id="PF04542"/>
    </source>
</evidence>
<gene>
    <name evidence="7" type="ORF">E4582_00965</name>
</gene>
<evidence type="ECO:0000259" key="6">
    <source>
        <dbReference type="Pfam" id="PF08281"/>
    </source>
</evidence>
<feature type="domain" description="RNA polymerase sigma factor 70 region 4 type 2" evidence="6">
    <location>
        <begin position="127"/>
        <end position="164"/>
    </location>
</feature>
<comment type="caution">
    <text evidence="7">The sequence shown here is derived from an EMBL/GenBank/DDBJ whole genome shotgun (WGS) entry which is preliminary data.</text>
</comment>
<evidence type="ECO:0000313" key="7">
    <source>
        <dbReference type="EMBL" id="TKS53485.1"/>
    </source>
</evidence>
<dbReference type="Gene3D" id="1.10.1740.10">
    <property type="match status" value="1"/>
</dbReference>
<keyword evidence="4" id="KW-0804">Transcription</keyword>
<dbReference type="NCBIfam" id="TIGR02937">
    <property type="entry name" value="sigma70-ECF"/>
    <property type="match status" value="1"/>
</dbReference>
<dbReference type="SUPFAM" id="SSF88946">
    <property type="entry name" value="Sigma2 domain of RNA polymerase sigma factors"/>
    <property type="match status" value="1"/>
</dbReference>
<dbReference type="GO" id="GO:0006352">
    <property type="term" value="P:DNA-templated transcription initiation"/>
    <property type="evidence" value="ECO:0007669"/>
    <property type="project" value="InterPro"/>
</dbReference>
<comment type="similarity">
    <text evidence="1">Belongs to the sigma-70 factor family. ECF subfamily.</text>
</comment>
<dbReference type="PANTHER" id="PTHR43133">
    <property type="entry name" value="RNA POLYMERASE ECF-TYPE SIGMA FACTO"/>
    <property type="match status" value="1"/>
</dbReference>
<dbReference type="Pfam" id="PF08281">
    <property type="entry name" value="Sigma70_r4_2"/>
    <property type="match status" value="1"/>
</dbReference>
<accession>A0A4Z1R4L7</accession>
<dbReference type="SUPFAM" id="SSF88659">
    <property type="entry name" value="Sigma3 and sigma4 domains of RNA polymerase sigma factors"/>
    <property type="match status" value="1"/>
</dbReference>
<dbReference type="InterPro" id="IPR039425">
    <property type="entry name" value="RNA_pol_sigma-70-like"/>
</dbReference>
<dbReference type="AlphaFoldDB" id="A0A4Z1R4L7"/>
<dbReference type="InterPro" id="IPR014284">
    <property type="entry name" value="RNA_pol_sigma-70_dom"/>
</dbReference>
<evidence type="ECO:0000256" key="2">
    <source>
        <dbReference type="ARBA" id="ARBA00023015"/>
    </source>
</evidence>
<organism evidence="7 8">
    <name type="scientific">Luteimonas yindakuii</name>
    <dbReference type="NCBI Taxonomy" id="2565782"/>
    <lineage>
        <taxon>Bacteria</taxon>
        <taxon>Pseudomonadati</taxon>
        <taxon>Pseudomonadota</taxon>
        <taxon>Gammaproteobacteria</taxon>
        <taxon>Lysobacterales</taxon>
        <taxon>Lysobacteraceae</taxon>
        <taxon>Luteimonas</taxon>
    </lineage>
</organism>
<dbReference type="InterPro" id="IPR013249">
    <property type="entry name" value="RNA_pol_sigma70_r4_t2"/>
</dbReference>
<protein>
    <submittedName>
        <fullName evidence="7">Sigma-70 family RNA polymerase sigma factor</fullName>
    </submittedName>
</protein>
<dbReference type="GO" id="GO:0016987">
    <property type="term" value="F:sigma factor activity"/>
    <property type="evidence" value="ECO:0007669"/>
    <property type="project" value="UniProtKB-KW"/>
</dbReference>
<dbReference type="InterPro" id="IPR013324">
    <property type="entry name" value="RNA_pol_sigma_r3/r4-like"/>
</dbReference>
<dbReference type="InterPro" id="IPR013325">
    <property type="entry name" value="RNA_pol_sigma_r2"/>
</dbReference>
<keyword evidence="2" id="KW-0805">Transcription regulation</keyword>
<feature type="domain" description="RNA polymerase sigma-70 region 2" evidence="5">
    <location>
        <begin position="18"/>
        <end position="83"/>
    </location>
</feature>
<dbReference type="GO" id="GO:0003677">
    <property type="term" value="F:DNA binding"/>
    <property type="evidence" value="ECO:0007669"/>
    <property type="project" value="InterPro"/>
</dbReference>
<dbReference type="InterPro" id="IPR036388">
    <property type="entry name" value="WH-like_DNA-bd_sf"/>
</dbReference>
<keyword evidence="3" id="KW-0731">Sigma factor</keyword>
<dbReference type="Proteomes" id="UP000298681">
    <property type="component" value="Unassembled WGS sequence"/>
</dbReference>
<dbReference type="PANTHER" id="PTHR43133:SF45">
    <property type="entry name" value="RNA POLYMERASE ECF-TYPE SIGMA FACTOR"/>
    <property type="match status" value="1"/>
</dbReference>
<dbReference type="RefSeq" id="WP_134672871.1">
    <property type="nucleotide sequence ID" value="NZ_SPUH01000001.1"/>
</dbReference>
<dbReference type="InterPro" id="IPR007627">
    <property type="entry name" value="RNA_pol_sigma70_r2"/>
</dbReference>
<evidence type="ECO:0000256" key="3">
    <source>
        <dbReference type="ARBA" id="ARBA00023082"/>
    </source>
</evidence>
<keyword evidence="8" id="KW-1185">Reference proteome</keyword>